<accession>A0A8E6BA90</accession>
<dbReference type="NCBIfam" id="TIGR00539">
    <property type="entry name" value="hemN_rel"/>
    <property type="match status" value="1"/>
</dbReference>
<dbReference type="GO" id="GO:0046872">
    <property type="term" value="F:metal ion binding"/>
    <property type="evidence" value="ECO:0007669"/>
    <property type="project" value="UniProtKB-UniRule"/>
</dbReference>
<dbReference type="InterPro" id="IPR058240">
    <property type="entry name" value="rSAM_sf"/>
</dbReference>
<keyword evidence="2" id="KW-0479">Metal-binding</keyword>
<reference evidence="4" key="1">
    <citation type="submission" date="2021-05" db="EMBL/GenBank/DDBJ databases">
        <title>Complete genome sequence of the cellulolytic planctomycete Telmatocola sphagniphila SP2T and characterization of the first cellulase from planctomycetes.</title>
        <authorList>
            <person name="Rakitin A.L."/>
            <person name="Beletsky A.V."/>
            <person name="Naumoff D.G."/>
            <person name="Kulichevskaya I.S."/>
            <person name="Mardanov A.V."/>
            <person name="Ravin N.V."/>
            <person name="Dedysh S.N."/>
        </authorList>
    </citation>
    <scope>NUCLEOTIDE SEQUENCE</scope>
    <source>
        <strain evidence="4">SP2T</strain>
    </source>
</reference>
<dbReference type="PROSITE" id="PS51918">
    <property type="entry name" value="RADICAL_SAM"/>
    <property type="match status" value="1"/>
</dbReference>
<evidence type="ECO:0000256" key="1">
    <source>
        <dbReference type="ARBA" id="ARBA00006100"/>
    </source>
</evidence>
<evidence type="ECO:0000313" key="4">
    <source>
        <dbReference type="EMBL" id="QVL34247.1"/>
    </source>
</evidence>
<keyword evidence="2" id="KW-0963">Cytoplasm</keyword>
<dbReference type="AlphaFoldDB" id="A0A8E6BA90"/>
<dbReference type="GO" id="GO:0005737">
    <property type="term" value="C:cytoplasm"/>
    <property type="evidence" value="ECO:0007669"/>
    <property type="project" value="UniProtKB-SubCell"/>
</dbReference>
<sequence>MISLPQAAYIHIPFCKHHCGYCDFAVVAGKDHLQTLYLEALELELTSLVNSQEIQTLFIGGGTPTYLSEPNLQRLMQMLGIWFKNYDEFSIEATPESITAEKIAILQGGGVNRISLGVQSFENHSLIELDRVHSVADIRPAIEMCNDHFPRVSLDLIFAVPEQRLEDWQRDLRAAVDFGVGHISTYGLTYEKGTPLWKRRERKEVVALDEDLEGQMYEYAMAELPRLGLEQYEISNFAKPGQECRHNQIYWANESYYGFGLGAARYLAGTRETNTRSLDNYLKKLFAGESPTQSSERLSDLDRARETIFTQLRRREGILRESFENQTGFSIDQLAGERLKPLLDNHLLIDDSVSIRLSRAGRCLADAVITELMAG</sequence>
<keyword evidence="2" id="KW-0143">Chaperone</keyword>
<dbReference type="PANTHER" id="PTHR13932">
    <property type="entry name" value="COPROPORPHYRINIGEN III OXIDASE"/>
    <property type="match status" value="1"/>
</dbReference>
<name>A0A8E6BA90_9BACT</name>
<dbReference type="Pfam" id="PF06969">
    <property type="entry name" value="HemN_C"/>
    <property type="match status" value="1"/>
</dbReference>
<evidence type="ECO:0000256" key="2">
    <source>
        <dbReference type="RuleBase" id="RU364116"/>
    </source>
</evidence>
<keyword evidence="2" id="KW-0408">Iron</keyword>
<keyword evidence="5" id="KW-1185">Reference proteome</keyword>
<dbReference type="SMART" id="SM00729">
    <property type="entry name" value="Elp3"/>
    <property type="match status" value="1"/>
</dbReference>
<dbReference type="SFLD" id="SFLDS00029">
    <property type="entry name" value="Radical_SAM"/>
    <property type="match status" value="1"/>
</dbReference>
<dbReference type="InterPro" id="IPR004559">
    <property type="entry name" value="HemW-like"/>
</dbReference>
<proteinExistence type="inferred from homology"/>
<dbReference type="SUPFAM" id="SSF102114">
    <property type="entry name" value="Radical SAM enzymes"/>
    <property type="match status" value="1"/>
</dbReference>
<gene>
    <name evidence="4" type="primary">hemW</name>
    <name evidence="4" type="ORF">KIH39_10170</name>
</gene>
<protein>
    <recommendedName>
        <fullName evidence="2">Heme chaperone HemW</fullName>
    </recommendedName>
</protein>
<organism evidence="4 5">
    <name type="scientific">Telmatocola sphagniphila</name>
    <dbReference type="NCBI Taxonomy" id="1123043"/>
    <lineage>
        <taxon>Bacteria</taxon>
        <taxon>Pseudomonadati</taxon>
        <taxon>Planctomycetota</taxon>
        <taxon>Planctomycetia</taxon>
        <taxon>Gemmatales</taxon>
        <taxon>Gemmataceae</taxon>
    </lineage>
</organism>
<dbReference type="Gene3D" id="3.80.30.20">
    <property type="entry name" value="tm_1862 like domain"/>
    <property type="match status" value="1"/>
</dbReference>
<feature type="domain" description="Radical SAM core" evidence="3">
    <location>
        <begin position="1"/>
        <end position="230"/>
    </location>
</feature>
<dbReference type="PANTHER" id="PTHR13932:SF5">
    <property type="entry name" value="RADICAL S-ADENOSYL METHIONINE DOMAIN-CONTAINING PROTEIN 1, MITOCHONDRIAL"/>
    <property type="match status" value="1"/>
</dbReference>
<keyword evidence="2" id="KW-0349">Heme</keyword>
<keyword evidence="2" id="KW-0411">Iron-sulfur</keyword>
<dbReference type="KEGG" id="tsph:KIH39_10170"/>
<dbReference type="GO" id="GO:0006779">
    <property type="term" value="P:porphyrin-containing compound biosynthetic process"/>
    <property type="evidence" value="ECO:0007669"/>
    <property type="project" value="InterPro"/>
</dbReference>
<comment type="similarity">
    <text evidence="1">Belongs to the anaerobic coproporphyrinogen-III oxidase family. HemW subfamily.</text>
</comment>
<dbReference type="Proteomes" id="UP000676194">
    <property type="component" value="Chromosome"/>
</dbReference>
<dbReference type="InterPro" id="IPR034505">
    <property type="entry name" value="Coproporphyrinogen-III_oxidase"/>
</dbReference>
<dbReference type="EMBL" id="CP074694">
    <property type="protein sequence ID" value="QVL34247.1"/>
    <property type="molecule type" value="Genomic_DNA"/>
</dbReference>
<evidence type="ECO:0000259" key="3">
    <source>
        <dbReference type="PROSITE" id="PS51918"/>
    </source>
</evidence>
<keyword evidence="2" id="KW-0004">4Fe-4S</keyword>
<comment type="subcellular location">
    <subcellularLocation>
        <location evidence="2">Cytoplasm</location>
    </subcellularLocation>
</comment>
<dbReference type="InterPro" id="IPR010723">
    <property type="entry name" value="HemN_C"/>
</dbReference>
<dbReference type="SFLD" id="SFLDF00562">
    <property type="entry name" value="HemN-like__clustered_with_heat"/>
    <property type="match status" value="1"/>
</dbReference>
<dbReference type="InterPro" id="IPR023404">
    <property type="entry name" value="rSAM_horseshoe"/>
</dbReference>
<dbReference type="GO" id="GO:0051539">
    <property type="term" value="F:4 iron, 4 sulfur cluster binding"/>
    <property type="evidence" value="ECO:0007669"/>
    <property type="project" value="UniProtKB-UniRule"/>
</dbReference>
<dbReference type="Pfam" id="PF04055">
    <property type="entry name" value="Radical_SAM"/>
    <property type="match status" value="1"/>
</dbReference>
<dbReference type="InterPro" id="IPR007197">
    <property type="entry name" value="rSAM"/>
</dbReference>
<keyword evidence="2" id="KW-0949">S-adenosyl-L-methionine</keyword>
<dbReference type="SFLD" id="SFLDG01065">
    <property type="entry name" value="anaerobic_coproporphyrinogen-I"/>
    <property type="match status" value="1"/>
</dbReference>
<evidence type="ECO:0000313" key="5">
    <source>
        <dbReference type="Proteomes" id="UP000676194"/>
    </source>
</evidence>
<dbReference type="GO" id="GO:0004109">
    <property type="term" value="F:coproporphyrinogen oxidase activity"/>
    <property type="evidence" value="ECO:0007669"/>
    <property type="project" value="InterPro"/>
</dbReference>
<dbReference type="RefSeq" id="WP_213499219.1">
    <property type="nucleotide sequence ID" value="NZ_CP074694.1"/>
</dbReference>
<dbReference type="InterPro" id="IPR006638">
    <property type="entry name" value="Elp3/MiaA/NifB-like_rSAM"/>
</dbReference>
<comment type="function">
    <text evidence="2">Probably acts as a heme chaperone, transferring heme to an unknown acceptor. Binds one molecule of heme per monomer, possibly covalently. Binds 1 [4Fe-4S] cluster. The cluster is coordinated with 3 cysteines and an exchangeable S-adenosyl-L-methionine.</text>
</comment>